<evidence type="ECO:0000313" key="2">
    <source>
        <dbReference type="EMBL" id="MEN8638742.1"/>
    </source>
</evidence>
<gene>
    <name evidence="2" type="ORF">ABFE88_03600</name>
</gene>
<comment type="caution">
    <text evidence="2">The sequence shown here is derived from an EMBL/GenBank/DDBJ whole genome shotgun (WGS) entry which is preliminary data.</text>
</comment>
<evidence type="ECO:0000256" key="1">
    <source>
        <dbReference type="SAM" id="SignalP"/>
    </source>
</evidence>
<organism evidence="2 3">
    <name type="scientific">Pseudomonas sichuanensis</name>
    <dbReference type="NCBI Taxonomy" id="2213015"/>
    <lineage>
        <taxon>Bacteria</taxon>
        <taxon>Pseudomonadati</taxon>
        <taxon>Pseudomonadota</taxon>
        <taxon>Gammaproteobacteria</taxon>
        <taxon>Pseudomonadales</taxon>
        <taxon>Pseudomonadaceae</taxon>
        <taxon>Pseudomonas</taxon>
    </lineage>
</organism>
<sequence length="460" mass="50467">MNRNYVALLSLLLLAACAPLVEKPPAPVPPFSVEQASPTPSAAQNLRLKGPAAAEQLRGWYNQTADNCGTATRPSFLCSGVMLRGTVSRQSYFPWDPSDGSVKSGGVSFAWIRTDTNFRDLPLGYNNGYIFYPVLDTPDGKNSDIEVMCSFPFDGWTDIRNQQGCGTNTEYPTSSRPCSDQNINTGQQWITHFNAAPDKYKAQCGWNVRQGQPNTADRFKQSIVGRSLITSANWYGNNELRLATWQPGTGAQLPIQSFFYVAGTAGLASAQDDQRRYYQAYNQVVPVIQLTFASNKNEKASFIYNESDQVVGGEEGPVPIALIDFENVPLQENVKEFSVPSGRFVAKSPAGVITVNNRVPPLNNISGHHLYLRSDYFGGAIFTPNSPVGGVSFDYWYGTVSTPFTVYIEYVDGCGFNVPIESAKFIGRASFMAPPGKKIKSIYFMLAPPSSAVDNITLYE</sequence>
<dbReference type="EMBL" id="JBDLYL010000003">
    <property type="protein sequence ID" value="MEN8638742.1"/>
    <property type="molecule type" value="Genomic_DNA"/>
</dbReference>
<name>A0ABV0DBE3_9PSED</name>
<keyword evidence="3" id="KW-1185">Reference proteome</keyword>
<proteinExistence type="predicted"/>
<accession>A0ABV0DBE3</accession>
<feature type="signal peptide" evidence="1">
    <location>
        <begin position="1"/>
        <end position="22"/>
    </location>
</feature>
<evidence type="ECO:0000313" key="3">
    <source>
        <dbReference type="Proteomes" id="UP001424532"/>
    </source>
</evidence>
<dbReference type="PROSITE" id="PS51257">
    <property type="entry name" value="PROKAR_LIPOPROTEIN"/>
    <property type="match status" value="1"/>
</dbReference>
<dbReference type="RefSeq" id="WP_347148907.1">
    <property type="nucleotide sequence ID" value="NZ_JBDLYL010000003.1"/>
</dbReference>
<protein>
    <submittedName>
        <fullName evidence="2">Uncharacterized protein</fullName>
    </submittedName>
</protein>
<dbReference type="Proteomes" id="UP001424532">
    <property type="component" value="Unassembled WGS sequence"/>
</dbReference>
<reference evidence="2 3" key="1">
    <citation type="submission" date="2024-05" db="EMBL/GenBank/DDBJ databases">
        <title>Sequence of Lycoming College course isolates.</title>
        <authorList>
            <person name="Reigle C.A."/>
            <person name="Newman J.D."/>
        </authorList>
    </citation>
    <scope>NUCLEOTIDE SEQUENCE [LARGE SCALE GENOMIC DNA]</scope>
    <source>
        <strain evidence="2 3">CAR-09</strain>
    </source>
</reference>
<keyword evidence="1" id="KW-0732">Signal</keyword>
<feature type="chain" id="PRO_5046199146" evidence="1">
    <location>
        <begin position="23"/>
        <end position="460"/>
    </location>
</feature>